<dbReference type="Pfam" id="PF00126">
    <property type="entry name" value="HTH_1"/>
    <property type="match status" value="1"/>
</dbReference>
<sequence>MFDLYFESVFCKITKKLNMRLKNSMNRQMPTLKGLRAFEEVYLSESYTSAAKALNVQQPAISYQIKRLEEDLGIALFEKTRGRLVPTLQAHELFETISRAFGSIRKTAERLRYADQSPTLSIATYPGIGTYWLSPRLPHLSERLGLRTKVVTMVKDEDLLREDVDCWIAFGSGDWPGFDAKLLIQEEVGPVASPIVAEQIRESGDGTLPDHIAIIEQEDPEHRWLNWDAWLERTDSDWQPSGKRIVVNDHGLALHLALTGAGIALGWVGIIEDLIKGQSLVQLSPDLVTSQSGYWLLGPSGFLGTEDGQRIYETLASSA</sequence>
<dbReference type="SUPFAM" id="SSF53850">
    <property type="entry name" value="Periplasmic binding protein-like II"/>
    <property type="match status" value="1"/>
</dbReference>
<dbReference type="AlphaFoldDB" id="A0A1X6ZLK3"/>
<organism evidence="6 7">
    <name type="scientific">Roseovarius albus</name>
    <dbReference type="NCBI Taxonomy" id="1247867"/>
    <lineage>
        <taxon>Bacteria</taxon>
        <taxon>Pseudomonadati</taxon>
        <taxon>Pseudomonadota</taxon>
        <taxon>Alphaproteobacteria</taxon>
        <taxon>Rhodobacterales</taxon>
        <taxon>Roseobacteraceae</taxon>
        <taxon>Roseovarius</taxon>
    </lineage>
</organism>
<dbReference type="PANTHER" id="PTHR30537:SF5">
    <property type="entry name" value="HTH-TYPE TRANSCRIPTIONAL ACTIVATOR TTDR-RELATED"/>
    <property type="match status" value="1"/>
</dbReference>
<dbReference type="Gene3D" id="1.10.10.10">
    <property type="entry name" value="Winged helix-like DNA-binding domain superfamily/Winged helix DNA-binding domain"/>
    <property type="match status" value="1"/>
</dbReference>
<keyword evidence="3" id="KW-0238">DNA-binding</keyword>
<reference evidence="6 7" key="1">
    <citation type="submission" date="2017-03" db="EMBL/GenBank/DDBJ databases">
        <authorList>
            <person name="Afonso C.L."/>
            <person name="Miller P.J."/>
            <person name="Scott M.A."/>
            <person name="Spackman E."/>
            <person name="Goraichik I."/>
            <person name="Dimitrov K.M."/>
            <person name="Suarez D.L."/>
            <person name="Swayne D.E."/>
        </authorList>
    </citation>
    <scope>NUCLEOTIDE SEQUENCE [LARGE SCALE GENOMIC DNA]</scope>
    <source>
        <strain evidence="6 7">CECT 7450</strain>
    </source>
</reference>
<dbReference type="GO" id="GO:0003700">
    <property type="term" value="F:DNA-binding transcription factor activity"/>
    <property type="evidence" value="ECO:0007669"/>
    <property type="project" value="InterPro"/>
</dbReference>
<evidence type="ECO:0000256" key="3">
    <source>
        <dbReference type="ARBA" id="ARBA00023125"/>
    </source>
</evidence>
<accession>A0A1X6ZLK3</accession>
<dbReference type="SUPFAM" id="SSF46785">
    <property type="entry name" value="Winged helix' DNA-binding domain"/>
    <property type="match status" value="1"/>
</dbReference>
<evidence type="ECO:0000313" key="6">
    <source>
        <dbReference type="EMBL" id="SLN55316.1"/>
    </source>
</evidence>
<dbReference type="Gene3D" id="3.40.190.10">
    <property type="entry name" value="Periplasmic binding protein-like II"/>
    <property type="match status" value="2"/>
</dbReference>
<evidence type="ECO:0000256" key="2">
    <source>
        <dbReference type="ARBA" id="ARBA00023015"/>
    </source>
</evidence>
<keyword evidence="2" id="KW-0805">Transcription regulation</keyword>
<keyword evidence="7" id="KW-1185">Reference proteome</keyword>
<dbReference type="EMBL" id="FWFX01000009">
    <property type="protein sequence ID" value="SLN55316.1"/>
    <property type="molecule type" value="Genomic_DNA"/>
</dbReference>
<dbReference type="Proteomes" id="UP000193061">
    <property type="component" value="Unassembled WGS sequence"/>
</dbReference>
<dbReference type="PRINTS" id="PR00039">
    <property type="entry name" value="HTHLYSR"/>
</dbReference>
<evidence type="ECO:0000256" key="1">
    <source>
        <dbReference type="ARBA" id="ARBA00009437"/>
    </source>
</evidence>
<dbReference type="InterPro" id="IPR036388">
    <property type="entry name" value="WH-like_DNA-bd_sf"/>
</dbReference>
<dbReference type="InterPro" id="IPR036390">
    <property type="entry name" value="WH_DNA-bd_sf"/>
</dbReference>
<dbReference type="InterPro" id="IPR000847">
    <property type="entry name" value="LysR_HTH_N"/>
</dbReference>
<keyword evidence="4" id="KW-0804">Transcription</keyword>
<dbReference type="GO" id="GO:0003677">
    <property type="term" value="F:DNA binding"/>
    <property type="evidence" value="ECO:0007669"/>
    <property type="project" value="UniProtKB-KW"/>
</dbReference>
<feature type="domain" description="HTH lysR-type" evidence="5">
    <location>
        <begin position="30"/>
        <end position="87"/>
    </location>
</feature>
<protein>
    <submittedName>
        <fullName evidence="6">Glycine cleavage system transcriptional activator</fullName>
    </submittedName>
</protein>
<comment type="similarity">
    <text evidence="1">Belongs to the LysR transcriptional regulatory family.</text>
</comment>
<name>A0A1X6ZLK3_9RHOB</name>
<dbReference type="PANTHER" id="PTHR30537">
    <property type="entry name" value="HTH-TYPE TRANSCRIPTIONAL REGULATOR"/>
    <property type="match status" value="1"/>
</dbReference>
<dbReference type="Pfam" id="PF03466">
    <property type="entry name" value="LysR_substrate"/>
    <property type="match status" value="1"/>
</dbReference>
<gene>
    <name evidence="6" type="primary">gcvA_18</name>
    <name evidence="6" type="ORF">ROA7450_02855</name>
</gene>
<proteinExistence type="inferred from homology"/>
<dbReference type="InterPro" id="IPR058163">
    <property type="entry name" value="LysR-type_TF_proteobact-type"/>
</dbReference>
<dbReference type="InterPro" id="IPR005119">
    <property type="entry name" value="LysR_subst-bd"/>
</dbReference>
<evidence type="ECO:0000259" key="5">
    <source>
        <dbReference type="PROSITE" id="PS50931"/>
    </source>
</evidence>
<evidence type="ECO:0000313" key="7">
    <source>
        <dbReference type="Proteomes" id="UP000193061"/>
    </source>
</evidence>
<dbReference type="PROSITE" id="PS50931">
    <property type="entry name" value="HTH_LYSR"/>
    <property type="match status" value="1"/>
</dbReference>
<evidence type="ECO:0000256" key="4">
    <source>
        <dbReference type="ARBA" id="ARBA00023163"/>
    </source>
</evidence>